<dbReference type="PROSITE" id="PS00201">
    <property type="entry name" value="FLAVODOXIN"/>
    <property type="match status" value="1"/>
</dbReference>
<feature type="domain" description="Flavodoxin-like" evidence="1">
    <location>
        <begin position="3"/>
        <end position="163"/>
    </location>
</feature>
<comment type="caution">
    <text evidence="2">The sequence shown here is derived from an EMBL/GenBank/DDBJ whole genome shotgun (WGS) entry which is preliminary data.</text>
</comment>
<dbReference type="InterPro" id="IPR001226">
    <property type="entry name" value="Flavodoxin_CS"/>
</dbReference>
<dbReference type="STRING" id="2064.TR51_03195"/>
<accession>A0A0D0Q639</accession>
<organism evidence="2 3">
    <name type="scientific">Kitasatospora griseola</name>
    <name type="common">Streptomyces griseolosporeus</name>
    <dbReference type="NCBI Taxonomy" id="2064"/>
    <lineage>
        <taxon>Bacteria</taxon>
        <taxon>Bacillati</taxon>
        <taxon>Actinomycetota</taxon>
        <taxon>Actinomycetes</taxon>
        <taxon>Kitasatosporales</taxon>
        <taxon>Streptomycetaceae</taxon>
        <taxon>Kitasatospora</taxon>
    </lineage>
</organism>
<protein>
    <recommendedName>
        <fullName evidence="1">Flavodoxin-like domain-containing protein</fullName>
    </recommendedName>
</protein>
<dbReference type="Gene3D" id="3.40.50.360">
    <property type="match status" value="1"/>
</dbReference>
<dbReference type="Proteomes" id="UP000032066">
    <property type="component" value="Unassembled WGS sequence"/>
</dbReference>
<dbReference type="OrthoDB" id="3253043at2"/>
<gene>
    <name evidence="2" type="ORF">TR51_03195</name>
</gene>
<proteinExistence type="predicted"/>
<evidence type="ECO:0000313" key="2">
    <source>
        <dbReference type="EMBL" id="KIQ66568.1"/>
    </source>
</evidence>
<dbReference type="SUPFAM" id="SSF52218">
    <property type="entry name" value="Flavoproteins"/>
    <property type="match status" value="1"/>
</dbReference>
<dbReference type="InterPro" id="IPR008254">
    <property type="entry name" value="Flavodoxin/NO_synth"/>
</dbReference>
<dbReference type="PROSITE" id="PS50902">
    <property type="entry name" value="FLAVODOXIN_LIKE"/>
    <property type="match status" value="1"/>
</dbReference>
<dbReference type="Pfam" id="PF00258">
    <property type="entry name" value="Flavodoxin_1"/>
    <property type="match status" value="1"/>
</dbReference>
<evidence type="ECO:0000313" key="3">
    <source>
        <dbReference type="Proteomes" id="UP000032066"/>
    </source>
</evidence>
<name>A0A0D0Q639_KITGR</name>
<dbReference type="GO" id="GO:0009055">
    <property type="term" value="F:electron transfer activity"/>
    <property type="evidence" value="ECO:0007669"/>
    <property type="project" value="InterPro"/>
</dbReference>
<sequence>MLAVIVYESMYGNTGQVAKAIADGIRTTKPDADVRCLPVAEAETGVVGDADLLVVGGPTHMRGMSTGLSRTLAAKAGAPEESPGLRAWFRSLPDDGAGVRAAAFDTRVETKHAGAAADGIAARLTRHHYDLTSDPVGFLVDEVNGPLRDGELDRAKSWGAALA</sequence>
<dbReference type="RefSeq" id="WP_043907841.1">
    <property type="nucleotide sequence ID" value="NZ_JXZB01000001.1"/>
</dbReference>
<dbReference type="EMBL" id="JXZB01000001">
    <property type="protein sequence ID" value="KIQ66568.1"/>
    <property type="molecule type" value="Genomic_DNA"/>
</dbReference>
<dbReference type="AlphaFoldDB" id="A0A0D0Q639"/>
<keyword evidence="3" id="KW-1185">Reference proteome</keyword>
<dbReference type="GO" id="GO:0010181">
    <property type="term" value="F:FMN binding"/>
    <property type="evidence" value="ECO:0007669"/>
    <property type="project" value="InterPro"/>
</dbReference>
<dbReference type="InterPro" id="IPR029039">
    <property type="entry name" value="Flavoprotein-like_sf"/>
</dbReference>
<evidence type="ECO:0000259" key="1">
    <source>
        <dbReference type="PROSITE" id="PS50902"/>
    </source>
</evidence>
<reference evidence="2 3" key="1">
    <citation type="submission" date="2015-02" db="EMBL/GenBank/DDBJ databases">
        <title>Draft genome sequence of Kitasatospora griseola MF730-N6, a bafilomycin, terpentecin and satosporin producer.</title>
        <authorList>
            <person name="Arens J.C."/>
            <person name="Haltli B."/>
            <person name="Kerr R.G."/>
        </authorList>
    </citation>
    <scope>NUCLEOTIDE SEQUENCE [LARGE SCALE GENOMIC DNA]</scope>
    <source>
        <strain evidence="2 3">MF730-N6</strain>
    </source>
</reference>
<dbReference type="PATRIC" id="fig|2064.6.peg.718"/>